<dbReference type="NCBIfam" id="TIGR02532">
    <property type="entry name" value="IV_pilin_GFxxxE"/>
    <property type="match status" value="1"/>
</dbReference>
<keyword evidence="3" id="KW-0281">Fimbrium</keyword>
<sequence length="144" mass="14761">MKHTRGFTLIELMIVVAIIAILSSIAITVYTNSTGKAQLSEAFSLADGLKTNVGEYYTQTGSCPTPGANGLPAGASYSGNYVASVNIAPGGAGCAITALMRSHTVAPRLQGKQVTLTMAGGMGGAISWQCSSDADPIYLPQTCK</sequence>
<dbReference type="SUPFAM" id="SSF54523">
    <property type="entry name" value="Pili subunits"/>
    <property type="match status" value="1"/>
</dbReference>
<comment type="similarity">
    <text evidence="1 3">Belongs to the N-Me-Phe pilin family.</text>
</comment>
<keyword evidence="6" id="KW-1185">Reference proteome</keyword>
<dbReference type="EMBL" id="JADIKC010000003">
    <property type="protein sequence ID" value="MBM7120589.1"/>
    <property type="molecule type" value="Genomic_DNA"/>
</dbReference>
<keyword evidence="4" id="KW-0812">Transmembrane</keyword>
<dbReference type="Proteomes" id="UP001430065">
    <property type="component" value="Unassembled WGS sequence"/>
</dbReference>
<dbReference type="PROSITE" id="PS00409">
    <property type="entry name" value="PROKAR_NTER_METHYL"/>
    <property type="match status" value="1"/>
</dbReference>
<keyword evidence="4" id="KW-1133">Transmembrane helix</keyword>
<proteinExistence type="inferred from homology"/>
<dbReference type="InterPro" id="IPR001082">
    <property type="entry name" value="Pilin"/>
</dbReference>
<dbReference type="InterPro" id="IPR012902">
    <property type="entry name" value="N_methyl_site"/>
</dbReference>
<dbReference type="Pfam" id="PF00114">
    <property type="entry name" value="Pilin"/>
    <property type="match status" value="1"/>
</dbReference>
<evidence type="ECO:0000256" key="3">
    <source>
        <dbReference type="RuleBase" id="RU000389"/>
    </source>
</evidence>
<evidence type="ECO:0000313" key="6">
    <source>
        <dbReference type="Proteomes" id="UP001430065"/>
    </source>
</evidence>
<comment type="caution">
    <text evidence="5">The sequence shown here is derived from an EMBL/GenBank/DDBJ whole genome shotgun (WGS) entry which is preliminary data.</text>
</comment>
<keyword evidence="4" id="KW-0472">Membrane</keyword>
<evidence type="ECO:0000313" key="5">
    <source>
        <dbReference type="EMBL" id="MBM7120589.1"/>
    </source>
</evidence>
<accession>A0ABS2JPS9</accession>
<name>A0ABS2JPS9_9GAMM</name>
<dbReference type="Pfam" id="PF07963">
    <property type="entry name" value="N_methyl"/>
    <property type="match status" value="1"/>
</dbReference>
<dbReference type="PANTHER" id="PTHR30093:SF34">
    <property type="entry name" value="PREPILIN PEPTIDASE-DEPENDENT PROTEIN D"/>
    <property type="match status" value="1"/>
</dbReference>
<gene>
    <name evidence="5" type="ORF">ISP20_05370</name>
</gene>
<dbReference type="Gene3D" id="3.30.700.10">
    <property type="entry name" value="Glycoprotein, Type 4 Pilin"/>
    <property type="match status" value="1"/>
</dbReference>
<reference evidence="5 6" key="1">
    <citation type="submission" date="2020-10" db="EMBL/GenBank/DDBJ databases">
        <title>Phylogeny of dyella-like bacteria.</title>
        <authorList>
            <person name="Fu J."/>
        </authorList>
    </citation>
    <scope>NUCLEOTIDE SEQUENCE [LARGE SCALE GENOMIC DNA]</scope>
    <source>
        <strain evidence="5 6">THG-B117</strain>
    </source>
</reference>
<dbReference type="InterPro" id="IPR045584">
    <property type="entry name" value="Pilin-like"/>
</dbReference>
<dbReference type="PANTHER" id="PTHR30093">
    <property type="entry name" value="GENERAL SECRETION PATHWAY PROTEIN G"/>
    <property type="match status" value="1"/>
</dbReference>
<feature type="transmembrane region" description="Helical" evidence="4">
    <location>
        <begin position="12"/>
        <end position="30"/>
    </location>
</feature>
<evidence type="ECO:0000256" key="2">
    <source>
        <dbReference type="ARBA" id="ARBA00022481"/>
    </source>
</evidence>
<evidence type="ECO:0000256" key="4">
    <source>
        <dbReference type="SAM" id="Phobius"/>
    </source>
</evidence>
<dbReference type="RefSeq" id="WP_204635060.1">
    <property type="nucleotide sequence ID" value="NZ_JADIKC010000003.1"/>
</dbReference>
<organism evidence="5 6">
    <name type="scientific">Dyella kyungheensis</name>
    <dbReference type="NCBI Taxonomy" id="1242174"/>
    <lineage>
        <taxon>Bacteria</taxon>
        <taxon>Pseudomonadati</taxon>
        <taxon>Pseudomonadota</taxon>
        <taxon>Gammaproteobacteria</taxon>
        <taxon>Lysobacterales</taxon>
        <taxon>Rhodanobacteraceae</taxon>
        <taxon>Dyella</taxon>
    </lineage>
</organism>
<protein>
    <submittedName>
        <fullName evidence="5">Pilin</fullName>
    </submittedName>
</protein>
<evidence type="ECO:0000256" key="1">
    <source>
        <dbReference type="ARBA" id="ARBA00005233"/>
    </source>
</evidence>
<keyword evidence="2" id="KW-0488">Methylation</keyword>